<evidence type="ECO:0000256" key="1">
    <source>
        <dbReference type="SAM" id="MobiDB-lite"/>
    </source>
</evidence>
<dbReference type="EMBL" id="JAVRJZ010000002">
    <property type="protein sequence ID" value="KAK2725404.1"/>
    <property type="molecule type" value="Genomic_DNA"/>
</dbReference>
<name>A0AA88IBR8_ARTSF</name>
<accession>A0AA88IBR8</accession>
<reference evidence="2" key="1">
    <citation type="submission" date="2023-07" db="EMBL/GenBank/DDBJ databases">
        <title>Chromosome-level genome assembly of Artemia franciscana.</title>
        <authorList>
            <person name="Jo E."/>
        </authorList>
    </citation>
    <scope>NUCLEOTIDE SEQUENCE</scope>
    <source>
        <tissue evidence="2">Whole body</tissue>
    </source>
</reference>
<feature type="compositionally biased region" description="Basic and acidic residues" evidence="1">
    <location>
        <begin position="63"/>
        <end position="80"/>
    </location>
</feature>
<feature type="region of interest" description="Disordered" evidence="1">
    <location>
        <begin position="55"/>
        <end position="80"/>
    </location>
</feature>
<sequence length="80" mass="9279">MENISDFKNDGVEEKQIFSNDGYSDIEEVVTDEEPIQEEEEASNEENIIERMEEIPQEVAVETSDKDCLEYDKNSDDEQV</sequence>
<dbReference type="AlphaFoldDB" id="A0AA88IBR8"/>
<evidence type="ECO:0000313" key="3">
    <source>
        <dbReference type="Proteomes" id="UP001187531"/>
    </source>
</evidence>
<evidence type="ECO:0000313" key="2">
    <source>
        <dbReference type="EMBL" id="KAK2725404.1"/>
    </source>
</evidence>
<proteinExistence type="predicted"/>
<organism evidence="2 3">
    <name type="scientific">Artemia franciscana</name>
    <name type="common">Brine shrimp</name>
    <name type="synonym">Artemia sanfranciscana</name>
    <dbReference type="NCBI Taxonomy" id="6661"/>
    <lineage>
        <taxon>Eukaryota</taxon>
        <taxon>Metazoa</taxon>
        <taxon>Ecdysozoa</taxon>
        <taxon>Arthropoda</taxon>
        <taxon>Crustacea</taxon>
        <taxon>Branchiopoda</taxon>
        <taxon>Anostraca</taxon>
        <taxon>Artemiidae</taxon>
        <taxon>Artemia</taxon>
    </lineage>
</organism>
<keyword evidence="3" id="KW-1185">Reference proteome</keyword>
<dbReference type="Proteomes" id="UP001187531">
    <property type="component" value="Unassembled WGS sequence"/>
</dbReference>
<gene>
    <name evidence="2" type="ORF">QYM36_000040</name>
</gene>
<protein>
    <submittedName>
        <fullName evidence="2">Uncharacterized protein</fullName>
    </submittedName>
</protein>
<comment type="caution">
    <text evidence="2">The sequence shown here is derived from an EMBL/GenBank/DDBJ whole genome shotgun (WGS) entry which is preliminary data.</text>
</comment>